<feature type="compositionally biased region" description="Polar residues" evidence="9">
    <location>
        <begin position="372"/>
        <end position="385"/>
    </location>
</feature>
<gene>
    <name evidence="11" type="ORF">LCGC14_1603870</name>
</gene>
<feature type="region of interest" description="Disordered" evidence="9">
    <location>
        <begin position="364"/>
        <end position="391"/>
    </location>
</feature>
<proteinExistence type="inferred from homology"/>
<dbReference type="GO" id="GO:0009307">
    <property type="term" value="P:DNA restriction-modification system"/>
    <property type="evidence" value="ECO:0007669"/>
    <property type="project" value="UniProtKB-KW"/>
</dbReference>
<dbReference type="PROSITE" id="PS00093">
    <property type="entry name" value="N4_MTASE"/>
    <property type="match status" value="1"/>
</dbReference>
<comment type="similarity">
    <text evidence="1">Belongs to the N(4)/N(6)-methyltransferase family. N(4) subfamily.</text>
</comment>
<keyword evidence="4" id="KW-0808">Transferase</keyword>
<evidence type="ECO:0000256" key="7">
    <source>
        <dbReference type="ARBA" id="ARBA00023125"/>
    </source>
</evidence>
<dbReference type="Pfam" id="PF01555">
    <property type="entry name" value="N6_N4_Mtase"/>
    <property type="match status" value="2"/>
</dbReference>
<evidence type="ECO:0000259" key="10">
    <source>
        <dbReference type="Pfam" id="PF01555"/>
    </source>
</evidence>
<evidence type="ECO:0000256" key="9">
    <source>
        <dbReference type="SAM" id="MobiDB-lite"/>
    </source>
</evidence>
<keyword evidence="3" id="KW-0489">Methyltransferase</keyword>
<name>A0A0F9IAE4_9ZZZZ</name>
<evidence type="ECO:0000256" key="6">
    <source>
        <dbReference type="ARBA" id="ARBA00022747"/>
    </source>
</evidence>
<evidence type="ECO:0000256" key="5">
    <source>
        <dbReference type="ARBA" id="ARBA00022691"/>
    </source>
</evidence>
<dbReference type="SUPFAM" id="SSF53335">
    <property type="entry name" value="S-adenosyl-L-methionine-dependent methyltransferases"/>
    <property type="match status" value="1"/>
</dbReference>
<feature type="domain" description="DNA methylase N-4/N-6" evidence="10">
    <location>
        <begin position="28"/>
        <end position="338"/>
    </location>
</feature>
<dbReference type="InterPro" id="IPR002941">
    <property type="entry name" value="DNA_methylase_N4/N6"/>
</dbReference>
<dbReference type="GO" id="GO:0008170">
    <property type="term" value="F:N-methyltransferase activity"/>
    <property type="evidence" value="ECO:0007669"/>
    <property type="project" value="InterPro"/>
</dbReference>
<feature type="region of interest" description="Disordered" evidence="9">
    <location>
        <begin position="146"/>
        <end position="172"/>
    </location>
</feature>
<feature type="domain" description="DNA methylase N-4/N-6" evidence="10">
    <location>
        <begin position="428"/>
        <end position="464"/>
    </location>
</feature>
<dbReference type="GO" id="GO:0032259">
    <property type="term" value="P:methylation"/>
    <property type="evidence" value="ECO:0007669"/>
    <property type="project" value="UniProtKB-KW"/>
</dbReference>
<dbReference type="InterPro" id="IPR017985">
    <property type="entry name" value="MeTrfase_CN4_CS"/>
</dbReference>
<evidence type="ECO:0000256" key="4">
    <source>
        <dbReference type="ARBA" id="ARBA00022679"/>
    </source>
</evidence>
<keyword evidence="6" id="KW-0680">Restriction system</keyword>
<sequence length="497" mass="55221">MNIVPRKPYTILTGDVREMLRTLPDESVHCVVTSPPYWGLRDYGTEPGVWGGDEECDHVWGETGPGHHPGQVEQTKWKNADAAGKGQTAGSGQWCSECNAWRGQLGLEPTPEIYVEHMVEVFREVRRVLRNDGSFWLNMGDCYASSPPGNKPGTTSASSGLPNSRENQEMRRAAQVHKRDYGALKQKNLVGIPWRLAFALQADGWWIRQDIIWAKPNPMPESCRDRPTKSHEYIFLLTKAPRYFFDQEAVRQRAADSSLARIAQDTFDEQTGGPKDYAQTGVNPNRSARKALENFAKNPGANIRSVWTIPTQPFSAAHFAVFPEALPEWCIKAGTSEKGCCPECGAPWVRVVKRTSTVIDRSARTHDKGRTRTSGTMTKPPTAKTTGWKPSCSCAHPDHGSVREFTDQRIGERGSITYLDDPPTVPCTVLDPFVGSGTTALVAVRLGRRAIGIDLSAEYTKMVEKQLAVALLGGHKRPRKFKIKGRKKLKRAKRKGS</sequence>
<dbReference type="GO" id="GO:0003677">
    <property type="term" value="F:DNA binding"/>
    <property type="evidence" value="ECO:0007669"/>
    <property type="project" value="UniProtKB-KW"/>
</dbReference>
<comment type="caution">
    <text evidence="11">The sequence shown here is derived from an EMBL/GenBank/DDBJ whole genome shotgun (WGS) entry which is preliminary data.</text>
</comment>
<keyword evidence="5" id="KW-0949">S-adenosyl-L-methionine</keyword>
<reference evidence="11" key="1">
    <citation type="journal article" date="2015" name="Nature">
        <title>Complex archaea that bridge the gap between prokaryotes and eukaryotes.</title>
        <authorList>
            <person name="Spang A."/>
            <person name="Saw J.H."/>
            <person name="Jorgensen S.L."/>
            <person name="Zaremba-Niedzwiedzka K."/>
            <person name="Martijn J."/>
            <person name="Lind A.E."/>
            <person name="van Eijk R."/>
            <person name="Schleper C."/>
            <person name="Guy L."/>
            <person name="Ettema T.J."/>
        </authorList>
    </citation>
    <scope>NUCLEOTIDE SEQUENCE</scope>
</reference>
<dbReference type="Gene3D" id="3.40.50.150">
    <property type="entry name" value="Vaccinia Virus protein VP39"/>
    <property type="match status" value="2"/>
</dbReference>
<evidence type="ECO:0000256" key="2">
    <source>
        <dbReference type="ARBA" id="ARBA00012185"/>
    </source>
</evidence>
<evidence type="ECO:0000256" key="3">
    <source>
        <dbReference type="ARBA" id="ARBA00022603"/>
    </source>
</evidence>
<dbReference type="AlphaFoldDB" id="A0A0F9IAE4"/>
<dbReference type="EC" id="2.1.1.113" evidence="2"/>
<dbReference type="InterPro" id="IPR029063">
    <property type="entry name" value="SAM-dependent_MTases_sf"/>
</dbReference>
<feature type="compositionally biased region" description="Polar residues" evidence="9">
    <location>
        <begin position="152"/>
        <end position="165"/>
    </location>
</feature>
<keyword evidence="7" id="KW-0238">DNA-binding</keyword>
<evidence type="ECO:0000256" key="1">
    <source>
        <dbReference type="ARBA" id="ARBA00010203"/>
    </source>
</evidence>
<dbReference type="EMBL" id="LAZR01012902">
    <property type="protein sequence ID" value="KKM24561.1"/>
    <property type="molecule type" value="Genomic_DNA"/>
</dbReference>
<protein>
    <recommendedName>
        <fullName evidence="2">site-specific DNA-methyltransferase (cytosine-N(4)-specific)</fullName>
        <ecNumber evidence="2">2.1.1.113</ecNumber>
    </recommendedName>
</protein>
<evidence type="ECO:0000313" key="11">
    <source>
        <dbReference type="EMBL" id="KKM24561.1"/>
    </source>
</evidence>
<organism evidence="11">
    <name type="scientific">marine sediment metagenome</name>
    <dbReference type="NCBI Taxonomy" id="412755"/>
    <lineage>
        <taxon>unclassified sequences</taxon>
        <taxon>metagenomes</taxon>
        <taxon>ecological metagenomes</taxon>
    </lineage>
</organism>
<evidence type="ECO:0000256" key="8">
    <source>
        <dbReference type="ARBA" id="ARBA00049120"/>
    </source>
</evidence>
<dbReference type="PRINTS" id="PR00508">
    <property type="entry name" value="S21N4MTFRASE"/>
</dbReference>
<dbReference type="InterPro" id="IPR001091">
    <property type="entry name" value="RM_Methyltransferase"/>
</dbReference>
<dbReference type="GO" id="GO:0015667">
    <property type="term" value="F:site-specific DNA-methyltransferase (cytosine-N4-specific) activity"/>
    <property type="evidence" value="ECO:0007669"/>
    <property type="project" value="UniProtKB-EC"/>
</dbReference>
<comment type="catalytic activity">
    <reaction evidence="8">
        <text>a 2'-deoxycytidine in DNA + S-adenosyl-L-methionine = an N(4)-methyl-2'-deoxycytidine in DNA + S-adenosyl-L-homocysteine + H(+)</text>
        <dbReference type="Rhea" id="RHEA:16857"/>
        <dbReference type="Rhea" id="RHEA-COMP:11369"/>
        <dbReference type="Rhea" id="RHEA-COMP:13674"/>
        <dbReference type="ChEBI" id="CHEBI:15378"/>
        <dbReference type="ChEBI" id="CHEBI:57856"/>
        <dbReference type="ChEBI" id="CHEBI:59789"/>
        <dbReference type="ChEBI" id="CHEBI:85452"/>
        <dbReference type="ChEBI" id="CHEBI:137933"/>
        <dbReference type="EC" id="2.1.1.113"/>
    </reaction>
</comment>
<accession>A0A0F9IAE4</accession>